<dbReference type="InterPro" id="IPR058775">
    <property type="entry name" value="DUF8054_M"/>
</dbReference>
<name>A0A1G9SM25_9EURY</name>
<dbReference type="Pfam" id="PF26236">
    <property type="entry name" value="DUF8054_N"/>
    <property type="match status" value="1"/>
</dbReference>
<keyword evidence="1" id="KW-1133">Transmembrane helix</keyword>
<dbReference type="Proteomes" id="UP000199370">
    <property type="component" value="Unassembled WGS sequence"/>
</dbReference>
<evidence type="ECO:0000259" key="2">
    <source>
        <dbReference type="Pfam" id="PF26236"/>
    </source>
</evidence>
<proteinExistence type="predicted"/>
<dbReference type="OrthoDB" id="292134at2157"/>
<evidence type="ECO:0000313" key="5">
    <source>
        <dbReference type="EMBL" id="SDM35825.1"/>
    </source>
</evidence>
<dbReference type="EMBL" id="FNIA01000001">
    <property type="protein sequence ID" value="SDM35825.1"/>
    <property type="molecule type" value="Genomic_DNA"/>
</dbReference>
<keyword evidence="6" id="KW-1185">Reference proteome</keyword>
<keyword evidence="1" id="KW-0812">Transmembrane</keyword>
<feature type="domain" description="DUF8054" evidence="2">
    <location>
        <begin position="5"/>
        <end position="95"/>
    </location>
</feature>
<dbReference type="InterPro" id="IPR058675">
    <property type="entry name" value="DUF8054_C"/>
</dbReference>
<feature type="domain" description="DUF8054" evidence="3">
    <location>
        <begin position="231"/>
        <end position="269"/>
    </location>
</feature>
<sequence length="273" mass="29429">MTALSRVREPEYTGENRCWPCTTVNVLIALVLAGVVDVALLTLANASTTVAGGAALLVLVVSAASIWLRGYLVPGTPTLTKRYMPESVLRLFGKEPEHPMPAAGDTREVDPETYLSDAGAIEPCEDIDDVCLTESFAERWDEELAAVEDPGPEDVRTVFGLGDGDYDLDFRAEAVILERDGQRAGEWPSRTALRVDIAGGHALAAFDRDAWAALDPVARGRVLNGLRVFLEECPDGGAVEMKEETVESCCNAYDVVALTCAESGDRVLEQRVS</sequence>
<evidence type="ECO:0000259" key="4">
    <source>
        <dbReference type="Pfam" id="PF26238"/>
    </source>
</evidence>
<evidence type="ECO:0000259" key="3">
    <source>
        <dbReference type="Pfam" id="PF26237"/>
    </source>
</evidence>
<evidence type="ECO:0000313" key="6">
    <source>
        <dbReference type="Proteomes" id="UP000199370"/>
    </source>
</evidence>
<reference evidence="5 6" key="1">
    <citation type="submission" date="2016-10" db="EMBL/GenBank/DDBJ databases">
        <authorList>
            <person name="de Groot N.N."/>
        </authorList>
    </citation>
    <scope>NUCLEOTIDE SEQUENCE [LARGE SCALE GENOMIC DNA]</scope>
    <source>
        <strain evidence="6">EB21,IBRC-M 10013,KCTC 4048</strain>
    </source>
</reference>
<dbReference type="AlphaFoldDB" id="A0A1G9SM25"/>
<feature type="transmembrane region" description="Helical" evidence="1">
    <location>
        <begin position="21"/>
        <end position="44"/>
    </location>
</feature>
<feature type="transmembrane region" description="Helical" evidence="1">
    <location>
        <begin position="50"/>
        <end position="72"/>
    </location>
</feature>
<dbReference type="Pfam" id="PF26238">
    <property type="entry name" value="DUF8054_M"/>
    <property type="match status" value="1"/>
</dbReference>
<dbReference type="RefSeq" id="WP_089731192.1">
    <property type="nucleotide sequence ID" value="NZ_FNIA01000001.1"/>
</dbReference>
<keyword evidence="1" id="KW-0472">Membrane</keyword>
<dbReference type="InterPro" id="IPR058674">
    <property type="entry name" value="DUF8054_N"/>
</dbReference>
<gene>
    <name evidence="5" type="ORF">SAMN05192554_101233</name>
</gene>
<protein>
    <submittedName>
        <fullName evidence="5">Uncharacterized protein</fullName>
    </submittedName>
</protein>
<accession>A0A1G9SM25</accession>
<organism evidence="5 6">
    <name type="scientific">Haloarchaeobius iranensis</name>
    <dbReference type="NCBI Taxonomy" id="996166"/>
    <lineage>
        <taxon>Archaea</taxon>
        <taxon>Methanobacteriati</taxon>
        <taxon>Methanobacteriota</taxon>
        <taxon>Stenosarchaea group</taxon>
        <taxon>Halobacteria</taxon>
        <taxon>Halobacteriales</taxon>
        <taxon>Halorubellaceae</taxon>
        <taxon>Haloarchaeobius</taxon>
    </lineage>
</organism>
<evidence type="ECO:0000256" key="1">
    <source>
        <dbReference type="SAM" id="Phobius"/>
    </source>
</evidence>
<feature type="domain" description="DUF8054" evidence="4">
    <location>
        <begin position="110"/>
        <end position="228"/>
    </location>
</feature>
<dbReference type="Pfam" id="PF26237">
    <property type="entry name" value="DUF8054_C"/>
    <property type="match status" value="1"/>
</dbReference>